<keyword evidence="7 12" id="KW-0375">Hydrogen ion transport</keyword>
<keyword evidence="6 12" id="KW-0812">Transmembrane</keyword>
<accession>A0A8X8M3D8</accession>
<keyword evidence="8 13" id="KW-1133">Transmembrane helix</keyword>
<organism evidence="14">
    <name type="scientific">Paraneotermes simplicicornis</name>
    <dbReference type="NCBI Taxonomy" id="1507049"/>
    <lineage>
        <taxon>Eukaryota</taxon>
        <taxon>Metazoa</taxon>
        <taxon>Ecdysozoa</taxon>
        <taxon>Arthropoda</taxon>
        <taxon>Hexapoda</taxon>
        <taxon>Insecta</taxon>
        <taxon>Pterygota</taxon>
        <taxon>Neoptera</taxon>
        <taxon>Polyneoptera</taxon>
        <taxon>Dictyoptera</taxon>
        <taxon>Blattodea</taxon>
        <taxon>Blattoidea</taxon>
        <taxon>Termitoidae</taxon>
        <taxon>Kalotermitidae</taxon>
        <taxon>Kalotermitinae</taxon>
        <taxon>Paraneotermes</taxon>
    </lineage>
</organism>
<dbReference type="AlphaFoldDB" id="A0A8X8M3D8"/>
<geneLocation type="mitochondrion" evidence="14"/>
<evidence type="ECO:0000256" key="3">
    <source>
        <dbReference type="ARBA" id="ARBA00011291"/>
    </source>
</evidence>
<dbReference type="EMBL" id="OM991407">
    <property type="protein sequence ID" value="URX54061.1"/>
    <property type="molecule type" value="Genomic_DNA"/>
</dbReference>
<reference evidence="14" key="1">
    <citation type="journal article" date="2022" name="Mol. Biol. Evol.">
        <title>Molecular phylogeny reveals the past transoceanic voyages of drywood termites (Isoptera, Kalotermitidae).</title>
        <authorList>
            <person name="Bucek A."/>
            <person name="Wang M."/>
            <person name="Sobotnik J."/>
            <person name="Hellemans S."/>
            <person name="Sillam-Dusses D."/>
            <person name="Mizumoto N."/>
            <person name="Stiblik P."/>
            <person name="Clitheroe C."/>
            <person name="Lu T."/>
            <person name="Gonzalez Plaza J.J."/>
            <person name="Mohagan A."/>
            <person name="Rafanomezantsoa J.J."/>
            <person name="Fisher B."/>
            <person name="Engel M.S."/>
            <person name="Roisin Y."/>
            <person name="Evans T.A."/>
            <person name="Scheffrahn R."/>
            <person name="Bourguignon T."/>
        </authorList>
    </citation>
    <scope>NUCLEOTIDE SEQUENCE</scope>
    <source>
        <strain evidence="14">Para-TE</strain>
    </source>
</reference>
<evidence type="ECO:0000256" key="12">
    <source>
        <dbReference type="RuleBase" id="RU003661"/>
    </source>
</evidence>
<evidence type="ECO:0000256" key="4">
    <source>
        <dbReference type="ARBA" id="ARBA00022448"/>
    </source>
</evidence>
<gene>
    <name evidence="14" type="primary">ATP8</name>
</gene>
<evidence type="ECO:0000256" key="2">
    <source>
        <dbReference type="ARBA" id="ARBA00008892"/>
    </source>
</evidence>
<keyword evidence="9 12" id="KW-0406">Ion transport</keyword>
<evidence type="ECO:0000256" key="6">
    <source>
        <dbReference type="ARBA" id="ARBA00022692"/>
    </source>
</evidence>
<comment type="subunit">
    <text evidence="3">F-type ATPases have 2 components, CF(1) - the catalytic core - and CF(0) - the membrane proton channel.</text>
</comment>
<keyword evidence="4 12" id="KW-0813">Transport</keyword>
<sequence>MPQMMPLSWLTLFIMFSMTLMMFTVMNYYNHIPKTESAKKKMIKTKSMDWKW</sequence>
<evidence type="ECO:0000256" key="1">
    <source>
        <dbReference type="ARBA" id="ARBA00004304"/>
    </source>
</evidence>
<feature type="transmembrane region" description="Helical" evidence="13">
    <location>
        <begin position="6"/>
        <end position="29"/>
    </location>
</feature>
<protein>
    <recommendedName>
        <fullName evidence="12">ATP synthase complex subunit 8</fullName>
    </recommendedName>
</protein>
<dbReference type="GO" id="GO:0015986">
    <property type="term" value="P:proton motive force-driven ATP synthesis"/>
    <property type="evidence" value="ECO:0007669"/>
    <property type="project" value="InterPro"/>
</dbReference>
<dbReference type="GO" id="GO:0045259">
    <property type="term" value="C:proton-transporting ATP synthase complex"/>
    <property type="evidence" value="ECO:0007669"/>
    <property type="project" value="UniProtKB-KW"/>
</dbReference>
<evidence type="ECO:0000256" key="5">
    <source>
        <dbReference type="ARBA" id="ARBA00022547"/>
    </source>
</evidence>
<comment type="similarity">
    <text evidence="2 12">Belongs to the ATPase protein 8 family.</text>
</comment>
<evidence type="ECO:0000256" key="10">
    <source>
        <dbReference type="ARBA" id="ARBA00023128"/>
    </source>
</evidence>
<dbReference type="GO" id="GO:0031966">
    <property type="term" value="C:mitochondrial membrane"/>
    <property type="evidence" value="ECO:0007669"/>
    <property type="project" value="UniProtKB-SubCell"/>
</dbReference>
<keyword evidence="10 12" id="KW-0496">Mitochondrion</keyword>
<dbReference type="InterPro" id="IPR001421">
    <property type="entry name" value="ATP8_metazoa"/>
</dbReference>
<comment type="subcellular location">
    <subcellularLocation>
        <location evidence="1 12">Mitochondrion membrane</location>
        <topology evidence="1 12">Single-pass membrane protein</topology>
    </subcellularLocation>
</comment>
<dbReference type="Pfam" id="PF00895">
    <property type="entry name" value="ATP-synt_8"/>
    <property type="match status" value="1"/>
</dbReference>
<evidence type="ECO:0000256" key="8">
    <source>
        <dbReference type="ARBA" id="ARBA00022989"/>
    </source>
</evidence>
<evidence type="ECO:0000313" key="14">
    <source>
        <dbReference type="EMBL" id="URX54061.1"/>
    </source>
</evidence>
<evidence type="ECO:0000256" key="7">
    <source>
        <dbReference type="ARBA" id="ARBA00022781"/>
    </source>
</evidence>
<proteinExistence type="inferred from homology"/>
<name>A0A8X8M3D8_9NEOP</name>
<evidence type="ECO:0000256" key="9">
    <source>
        <dbReference type="ARBA" id="ARBA00023065"/>
    </source>
</evidence>
<dbReference type="GO" id="GO:0015078">
    <property type="term" value="F:proton transmembrane transporter activity"/>
    <property type="evidence" value="ECO:0007669"/>
    <property type="project" value="InterPro"/>
</dbReference>
<evidence type="ECO:0000256" key="11">
    <source>
        <dbReference type="ARBA" id="ARBA00023136"/>
    </source>
</evidence>
<keyword evidence="5 12" id="KW-0138">CF(0)</keyword>
<keyword evidence="11 13" id="KW-0472">Membrane</keyword>
<evidence type="ECO:0000256" key="13">
    <source>
        <dbReference type="SAM" id="Phobius"/>
    </source>
</evidence>